<dbReference type="EMBL" id="LC257593">
    <property type="protein sequence ID" value="BBA20956.1"/>
    <property type="molecule type" value="Genomic_DNA"/>
</dbReference>
<dbReference type="InterPro" id="IPR050106">
    <property type="entry name" value="HistidinolP_aminotransfase"/>
</dbReference>
<evidence type="ECO:0000256" key="3">
    <source>
        <dbReference type="ARBA" id="ARBA00022679"/>
    </source>
</evidence>
<keyword evidence="4 5" id="KW-0663">Pyridoxal phosphate</keyword>
<feature type="region of interest" description="Disordered" evidence="6">
    <location>
        <begin position="1"/>
        <end position="22"/>
    </location>
</feature>
<comment type="similarity">
    <text evidence="5">Belongs to the class-II pyridoxal-phosphate-dependent aminotransferase family.</text>
</comment>
<dbReference type="NCBIfam" id="NF002878">
    <property type="entry name" value="PRK03321.1"/>
    <property type="match status" value="1"/>
</dbReference>
<name>A0A224ANA1_STRAR</name>
<dbReference type="PANTHER" id="PTHR43643">
    <property type="entry name" value="HISTIDINOL-PHOSPHATE AMINOTRANSFERASE 2"/>
    <property type="match status" value="1"/>
</dbReference>
<dbReference type="GO" id="GO:0030170">
    <property type="term" value="F:pyridoxal phosphate binding"/>
    <property type="evidence" value="ECO:0007669"/>
    <property type="project" value="InterPro"/>
</dbReference>
<proteinExistence type="inferred from homology"/>
<dbReference type="Gene3D" id="3.40.640.10">
    <property type="entry name" value="Type I PLP-dependent aspartate aminotransferase-like (Major domain)"/>
    <property type="match status" value="1"/>
</dbReference>
<dbReference type="PROSITE" id="PS00599">
    <property type="entry name" value="AA_TRANSFER_CLASS_2"/>
    <property type="match status" value="1"/>
</dbReference>
<keyword evidence="3 8" id="KW-0808">Transferase</keyword>
<keyword evidence="2 8" id="KW-0032">Aminotransferase</keyword>
<dbReference type="InterPro" id="IPR024892">
    <property type="entry name" value="ArAT"/>
</dbReference>
<accession>A0A224ANA1</accession>
<dbReference type="InterPro" id="IPR004839">
    <property type="entry name" value="Aminotransferase_I/II_large"/>
</dbReference>
<dbReference type="Gene3D" id="3.90.1150.10">
    <property type="entry name" value="Aspartate Aminotransferase, domain 1"/>
    <property type="match status" value="1"/>
</dbReference>
<sequence length="381" mass="39955">MMTPAGADRPAAPRPRVRPDLDGLPLFRGRAAEGGMIGLDCNESPFAPPVAVSDAISAAAGELNRYPDNAAIDLTARLAERYGVSPANLTLGAGSVGLCVQLIQIACAAGDEVIIPWRSFEVYPAIARTAGAVVRRVPLTPEHTLDLPAMAAAISDRTRLVFVCSPNNPTGSAVSRAEVERFLGVVPSDVLVVLDEAYAEFTTGDADPLDGFGLVRDRLRQGRTNAVALRTFSKAYGLAGLRVGYCLSAVPVAELLGRVAVPYAVATLAQRAAVAALDCEEEVRGRCRHLVGERERVRTALLDAGWDVPVSGANFLWLPIGSAAESFAAHCRERRILVKAFPGEGVRVTVGADAENDALLAAAGQFAQVGAVDVVRSAPLG</sequence>
<evidence type="ECO:0000313" key="8">
    <source>
        <dbReference type="EMBL" id="BBA20956.1"/>
    </source>
</evidence>
<feature type="compositionally biased region" description="Low complexity" evidence="6">
    <location>
        <begin position="1"/>
        <end position="10"/>
    </location>
</feature>
<comment type="cofactor">
    <cofactor evidence="1 5">
        <name>pyridoxal 5'-phosphate</name>
        <dbReference type="ChEBI" id="CHEBI:597326"/>
    </cofactor>
</comment>
<dbReference type="CDD" id="cd00609">
    <property type="entry name" value="AAT_like"/>
    <property type="match status" value="1"/>
</dbReference>
<dbReference type="PANTHER" id="PTHR43643:SF3">
    <property type="entry name" value="HISTIDINOL-PHOSPHATE AMINOTRANSFERASE"/>
    <property type="match status" value="1"/>
</dbReference>
<protein>
    <submittedName>
        <fullName evidence="8">Aminotransferase</fullName>
    </submittedName>
</protein>
<dbReference type="InterPro" id="IPR015424">
    <property type="entry name" value="PyrdxlP-dep_Trfase"/>
</dbReference>
<dbReference type="SUPFAM" id="SSF53383">
    <property type="entry name" value="PLP-dependent transferases"/>
    <property type="match status" value="1"/>
</dbReference>
<reference evidence="8" key="1">
    <citation type="journal article" date="2017" name="J. Biol. Chem.">
        <title>Identification and characterization of a bacterial cytochrome P450 monooxygenase catalyzing the 3-nitration of tyrosine in rufomycin biosynthesis.</title>
        <authorList>
            <person name="Tomita H."/>
            <person name="Katsuyama Y."/>
            <person name="Minami H."/>
            <person name="Ohnishi Y."/>
        </authorList>
    </citation>
    <scope>NUCLEOTIDE SEQUENCE</scope>
</reference>
<evidence type="ECO:0000256" key="2">
    <source>
        <dbReference type="ARBA" id="ARBA00022576"/>
    </source>
</evidence>
<evidence type="ECO:0000256" key="6">
    <source>
        <dbReference type="SAM" id="MobiDB-lite"/>
    </source>
</evidence>
<organism evidence="8">
    <name type="scientific">Streptomyces atratus</name>
    <dbReference type="NCBI Taxonomy" id="1893"/>
    <lineage>
        <taxon>Bacteria</taxon>
        <taxon>Bacillati</taxon>
        <taxon>Actinomycetota</taxon>
        <taxon>Actinomycetes</taxon>
        <taxon>Kitasatosporales</taxon>
        <taxon>Streptomycetaceae</taxon>
        <taxon>Streptomyces</taxon>
    </lineage>
</organism>
<evidence type="ECO:0000256" key="4">
    <source>
        <dbReference type="ARBA" id="ARBA00022898"/>
    </source>
</evidence>
<dbReference type="InterPro" id="IPR001917">
    <property type="entry name" value="Aminotrans_II_pyridoxalP_BS"/>
</dbReference>
<dbReference type="GO" id="GO:0008483">
    <property type="term" value="F:transaminase activity"/>
    <property type="evidence" value="ECO:0007669"/>
    <property type="project" value="UniProtKB-KW"/>
</dbReference>
<dbReference type="AlphaFoldDB" id="A0A224ANA1"/>
<evidence type="ECO:0000256" key="1">
    <source>
        <dbReference type="ARBA" id="ARBA00001933"/>
    </source>
</evidence>
<evidence type="ECO:0000259" key="7">
    <source>
        <dbReference type="Pfam" id="PF00155"/>
    </source>
</evidence>
<dbReference type="InterPro" id="IPR015422">
    <property type="entry name" value="PyrdxlP-dep_Trfase_small"/>
</dbReference>
<dbReference type="InterPro" id="IPR015421">
    <property type="entry name" value="PyrdxlP-dep_Trfase_major"/>
</dbReference>
<evidence type="ECO:0000256" key="5">
    <source>
        <dbReference type="RuleBase" id="RU003693"/>
    </source>
</evidence>
<gene>
    <name evidence="8" type="primary">rufI</name>
</gene>
<feature type="domain" description="Aminotransferase class I/classII large" evidence="7">
    <location>
        <begin position="36"/>
        <end position="361"/>
    </location>
</feature>
<dbReference type="Pfam" id="PF00155">
    <property type="entry name" value="Aminotran_1_2"/>
    <property type="match status" value="1"/>
</dbReference>